<comment type="pathway">
    <text evidence="2">Cofactor biosynthesis; 7,8-dihydroneopterin triphosphate biosynthesis; 7,8-dihydroneopterin triphosphate from GTP: step 1/1.</text>
</comment>
<dbReference type="GO" id="GO:0005525">
    <property type="term" value="F:GTP binding"/>
    <property type="evidence" value="ECO:0007669"/>
    <property type="project" value="TreeGrafter"/>
</dbReference>
<protein>
    <recommendedName>
        <fullName evidence="3">GTP cyclohydrolase I</fullName>
        <ecNumber evidence="3">3.5.4.16</ecNumber>
    </recommendedName>
</protein>
<evidence type="ECO:0000259" key="5">
    <source>
        <dbReference type="Pfam" id="PF01227"/>
    </source>
</evidence>
<reference evidence="6" key="1">
    <citation type="submission" date="2020-04" db="EMBL/GenBank/DDBJ databases">
        <authorList>
            <person name="Chiriac C."/>
            <person name="Salcher M."/>
            <person name="Ghai R."/>
            <person name="Kavagutti S V."/>
        </authorList>
    </citation>
    <scope>NUCLEOTIDE SEQUENCE</scope>
</reference>
<sequence>MELLKKSNGSLPRTEKEVNEMIDNAAYFYGKFLQSVGFDYEADKQTSDTPRRVAKAWLKDLIVGSITDEPNITVFPNDEGYDGLVIQSGIPIVSMCAHHNLAFTGYATVAYVPKENVIGLSKLNRIVEWFSRRPQMQESLTQQIHDYISTKMDCESVAVSIACKHTCCSHRGIKHGSTMSTNKFSGVFMEKDNLIREELLHAIEMNGTPMK</sequence>
<dbReference type="InterPro" id="IPR001474">
    <property type="entry name" value="GTP_CycHdrlase_I"/>
</dbReference>
<proteinExistence type="predicted"/>
<dbReference type="SUPFAM" id="SSF55620">
    <property type="entry name" value="Tetrahydrobiopterin biosynthesis enzymes-like"/>
    <property type="match status" value="1"/>
</dbReference>
<evidence type="ECO:0000256" key="1">
    <source>
        <dbReference type="ARBA" id="ARBA00001052"/>
    </source>
</evidence>
<dbReference type="Gene3D" id="3.30.1130.10">
    <property type="match status" value="1"/>
</dbReference>
<dbReference type="InterPro" id="IPR043133">
    <property type="entry name" value="GTP-CH-I_C/QueF"/>
</dbReference>
<dbReference type="UniPathway" id="UPA00848">
    <property type="reaction ID" value="UER00151"/>
</dbReference>
<dbReference type="GO" id="GO:0008270">
    <property type="term" value="F:zinc ion binding"/>
    <property type="evidence" value="ECO:0007669"/>
    <property type="project" value="TreeGrafter"/>
</dbReference>
<dbReference type="GO" id="GO:0003934">
    <property type="term" value="F:GTP cyclohydrolase I activity"/>
    <property type="evidence" value="ECO:0007669"/>
    <property type="project" value="UniProtKB-EC"/>
</dbReference>
<comment type="catalytic activity">
    <reaction evidence="1">
        <text>GTP + H2O = 7,8-dihydroneopterin 3'-triphosphate + formate + H(+)</text>
        <dbReference type="Rhea" id="RHEA:17473"/>
        <dbReference type="ChEBI" id="CHEBI:15377"/>
        <dbReference type="ChEBI" id="CHEBI:15378"/>
        <dbReference type="ChEBI" id="CHEBI:15740"/>
        <dbReference type="ChEBI" id="CHEBI:37565"/>
        <dbReference type="ChEBI" id="CHEBI:58462"/>
        <dbReference type="EC" id="3.5.4.16"/>
    </reaction>
</comment>
<dbReference type="PANTHER" id="PTHR11109:SF7">
    <property type="entry name" value="GTP CYCLOHYDROLASE 1"/>
    <property type="match status" value="1"/>
</dbReference>
<keyword evidence="4 6" id="KW-0378">Hydrolase</keyword>
<dbReference type="GO" id="GO:0006729">
    <property type="term" value="P:tetrahydrobiopterin biosynthetic process"/>
    <property type="evidence" value="ECO:0007669"/>
    <property type="project" value="TreeGrafter"/>
</dbReference>
<evidence type="ECO:0000256" key="2">
    <source>
        <dbReference type="ARBA" id="ARBA00005080"/>
    </source>
</evidence>
<dbReference type="PANTHER" id="PTHR11109">
    <property type="entry name" value="GTP CYCLOHYDROLASE I"/>
    <property type="match status" value="1"/>
</dbReference>
<gene>
    <name evidence="6" type="ORF">UFOVP331_72</name>
</gene>
<accession>A0A6J5LVH6</accession>
<dbReference type="EC" id="3.5.4.16" evidence="3"/>
<name>A0A6J5LVH6_9CAUD</name>
<dbReference type="GO" id="GO:0046654">
    <property type="term" value="P:tetrahydrofolate biosynthetic process"/>
    <property type="evidence" value="ECO:0007669"/>
    <property type="project" value="InterPro"/>
</dbReference>
<evidence type="ECO:0000256" key="4">
    <source>
        <dbReference type="ARBA" id="ARBA00022801"/>
    </source>
</evidence>
<dbReference type="EMBL" id="LR796345">
    <property type="protein sequence ID" value="CAB4138498.1"/>
    <property type="molecule type" value="Genomic_DNA"/>
</dbReference>
<evidence type="ECO:0000256" key="3">
    <source>
        <dbReference type="ARBA" id="ARBA00012715"/>
    </source>
</evidence>
<dbReference type="FunFam" id="3.30.1130.10:FF:000001">
    <property type="entry name" value="GTP cyclohydrolase 1"/>
    <property type="match status" value="1"/>
</dbReference>
<dbReference type="Pfam" id="PF01227">
    <property type="entry name" value="GTP_cyclohydroI"/>
    <property type="match status" value="1"/>
</dbReference>
<organism evidence="6">
    <name type="scientific">uncultured Caudovirales phage</name>
    <dbReference type="NCBI Taxonomy" id="2100421"/>
    <lineage>
        <taxon>Viruses</taxon>
        <taxon>Duplodnaviria</taxon>
        <taxon>Heunggongvirae</taxon>
        <taxon>Uroviricota</taxon>
        <taxon>Caudoviricetes</taxon>
        <taxon>Peduoviridae</taxon>
        <taxon>Maltschvirus</taxon>
        <taxon>Maltschvirus maltsch</taxon>
    </lineage>
</organism>
<dbReference type="InterPro" id="IPR020602">
    <property type="entry name" value="GTP_CycHdrlase_I_dom"/>
</dbReference>
<feature type="domain" description="GTP cyclohydrolase I" evidence="5">
    <location>
        <begin position="31"/>
        <end position="202"/>
    </location>
</feature>
<evidence type="ECO:0000313" key="6">
    <source>
        <dbReference type="EMBL" id="CAB4138498.1"/>
    </source>
</evidence>